<comment type="caution">
    <text evidence="8">The sequence shown here is derived from an EMBL/GenBank/DDBJ whole genome shotgun (WGS) entry which is preliminary data.</text>
</comment>
<dbReference type="GO" id="GO:0046872">
    <property type="term" value="F:metal ion binding"/>
    <property type="evidence" value="ECO:0007669"/>
    <property type="project" value="UniProtKB-KW"/>
</dbReference>
<dbReference type="PANTHER" id="PTHR42693">
    <property type="entry name" value="ARYLSULFATASE FAMILY MEMBER"/>
    <property type="match status" value="1"/>
</dbReference>
<reference evidence="8" key="1">
    <citation type="journal article" date="2014" name="Front. Microbiol.">
        <title>High frequency of phylogenetically diverse reductive dehalogenase-homologous genes in deep subseafloor sedimentary metagenomes.</title>
        <authorList>
            <person name="Kawai M."/>
            <person name="Futagami T."/>
            <person name="Toyoda A."/>
            <person name="Takaki Y."/>
            <person name="Nishi S."/>
            <person name="Hori S."/>
            <person name="Arai W."/>
            <person name="Tsubouchi T."/>
            <person name="Morono Y."/>
            <person name="Uchiyama I."/>
            <person name="Ito T."/>
            <person name="Fujiyama A."/>
            <person name="Inagaki F."/>
            <person name="Takami H."/>
        </authorList>
    </citation>
    <scope>NUCLEOTIDE SEQUENCE</scope>
    <source>
        <strain evidence="8">Expedition CK06-06</strain>
    </source>
</reference>
<keyword evidence="4" id="KW-0732">Signal</keyword>
<evidence type="ECO:0000256" key="2">
    <source>
        <dbReference type="ARBA" id="ARBA00008779"/>
    </source>
</evidence>
<dbReference type="CDD" id="cd16144">
    <property type="entry name" value="ARS_like"/>
    <property type="match status" value="1"/>
</dbReference>
<dbReference type="EMBL" id="BARW01000214">
    <property type="protein sequence ID" value="GAI61116.1"/>
    <property type="molecule type" value="Genomic_DNA"/>
</dbReference>
<dbReference type="GO" id="GO:0004065">
    <property type="term" value="F:arylsulfatase activity"/>
    <property type="evidence" value="ECO:0007669"/>
    <property type="project" value="TreeGrafter"/>
</dbReference>
<accession>X1R218</accession>
<evidence type="ECO:0000259" key="7">
    <source>
        <dbReference type="Pfam" id="PF00884"/>
    </source>
</evidence>
<comment type="similarity">
    <text evidence="2">Belongs to the sulfatase family.</text>
</comment>
<dbReference type="Pfam" id="PF00884">
    <property type="entry name" value="Sulfatase"/>
    <property type="match status" value="1"/>
</dbReference>
<organism evidence="8">
    <name type="scientific">marine sediment metagenome</name>
    <dbReference type="NCBI Taxonomy" id="412755"/>
    <lineage>
        <taxon>unclassified sequences</taxon>
        <taxon>metagenomes</taxon>
        <taxon>ecological metagenomes</taxon>
    </lineage>
</organism>
<protein>
    <recommendedName>
        <fullName evidence="7">Sulfatase N-terminal domain-containing protein</fullName>
    </recommendedName>
</protein>
<evidence type="ECO:0000256" key="1">
    <source>
        <dbReference type="ARBA" id="ARBA00001913"/>
    </source>
</evidence>
<dbReference type="InterPro" id="IPR000917">
    <property type="entry name" value="Sulfatase_N"/>
</dbReference>
<keyword evidence="5" id="KW-0378">Hydrolase</keyword>
<evidence type="ECO:0000256" key="3">
    <source>
        <dbReference type="ARBA" id="ARBA00022723"/>
    </source>
</evidence>
<dbReference type="Gene3D" id="3.30.1120.10">
    <property type="match status" value="1"/>
</dbReference>
<keyword evidence="3" id="KW-0479">Metal-binding</keyword>
<evidence type="ECO:0000256" key="5">
    <source>
        <dbReference type="ARBA" id="ARBA00022801"/>
    </source>
</evidence>
<name>X1R218_9ZZZZ</name>
<gene>
    <name evidence="8" type="ORF">S12H4_01180</name>
</gene>
<dbReference type="AlphaFoldDB" id="X1R218"/>
<feature type="domain" description="Sulfatase N-terminal" evidence="7">
    <location>
        <begin position="24"/>
        <end position="359"/>
    </location>
</feature>
<dbReference type="InterPro" id="IPR050738">
    <property type="entry name" value="Sulfatase"/>
</dbReference>
<dbReference type="SUPFAM" id="SSF53649">
    <property type="entry name" value="Alkaline phosphatase-like"/>
    <property type="match status" value="1"/>
</dbReference>
<dbReference type="Gene3D" id="3.40.720.10">
    <property type="entry name" value="Alkaline Phosphatase, subunit A"/>
    <property type="match status" value="1"/>
</dbReference>
<evidence type="ECO:0000313" key="8">
    <source>
        <dbReference type="EMBL" id="GAI61116.1"/>
    </source>
</evidence>
<evidence type="ECO:0000256" key="6">
    <source>
        <dbReference type="ARBA" id="ARBA00022837"/>
    </source>
</evidence>
<dbReference type="InterPro" id="IPR024607">
    <property type="entry name" value="Sulfatase_CS"/>
</dbReference>
<dbReference type="PROSITE" id="PS51257">
    <property type="entry name" value="PROKAR_LIPOPROTEIN"/>
    <property type="match status" value="1"/>
</dbReference>
<sequence>MKGFAKISLILMLFQGCKTDETKPNFIFFLLDDLGYSDVGCFGSDYYETPSIDELAQKGMKFTSAYAGSSICSPTRASILTGKYAGRLHITAPIPIISHKRQATDGNITPLKDPDYCMNLPLEEVTIAEALKPAVYATASIGKWHVCDEPEYFPEYQGFDLNIAGDGHGATKNYFYPYYNRWRMTEGYPWLEWNTLPDGEPGEYLTDRLTTEAIKFIEENQEQPFFLYLSHYAVHTPIQAKDSLIRKYMEKPADSLRGHIHPKYAAMIESVDQSMGSLLSKLEDLGLEDNTIILFFSDNGGHRQWTTNYPFRGHKGNFYEGGIRVPLIIKWPGVTTPGSVSDVPVISNDFYPTMLEMAGLELMPEQHLDGMSLIPLLNGAASIDRDALYWHFPHYSSMCDVVRYHDWKLIESLENGSVELYDLKSDSLEQHDLADANPGKVQELKSMLADWRQHVNAQMPEPNPEYAKKQPGN</sequence>
<evidence type="ECO:0000256" key="4">
    <source>
        <dbReference type="ARBA" id="ARBA00022729"/>
    </source>
</evidence>
<dbReference type="InterPro" id="IPR017850">
    <property type="entry name" value="Alkaline_phosphatase_core_sf"/>
</dbReference>
<dbReference type="PANTHER" id="PTHR42693:SF42">
    <property type="entry name" value="ARYLSULFATASE G"/>
    <property type="match status" value="1"/>
</dbReference>
<dbReference type="PROSITE" id="PS00523">
    <property type="entry name" value="SULFATASE_1"/>
    <property type="match status" value="1"/>
</dbReference>
<comment type="cofactor">
    <cofactor evidence="1">
        <name>Ca(2+)</name>
        <dbReference type="ChEBI" id="CHEBI:29108"/>
    </cofactor>
</comment>
<proteinExistence type="inferred from homology"/>
<keyword evidence="6" id="KW-0106">Calcium</keyword>